<evidence type="ECO:0000313" key="2">
    <source>
        <dbReference type="EMBL" id="MBJ6751751.1"/>
    </source>
</evidence>
<evidence type="ECO:0000313" key="3">
    <source>
        <dbReference type="Proteomes" id="UP000614714"/>
    </source>
</evidence>
<keyword evidence="1" id="KW-0812">Transmembrane</keyword>
<name>A0ABS0YHD7_9BACT</name>
<dbReference type="RefSeq" id="WP_199390224.1">
    <property type="nucleotide sequence ID" value="NZ_JAEMHL010000009.1"/>
</dbReference>
<feature type="transmembrane region" description="Helical" evidence="1">
    <location>
        <begin position="15"/>
        <end position="32"/>
    </location>
</feature>
<accession>A0ABS0YHD7</accession>
<keyword evidence="1" id="KW-1133">Transmembrane helix</keyword>
<evidence type="ECO:0000256" key="1">
    <source>
        <dbReference type="SAM" id="Phobius"/>
    </source>
</evidence>
<organism evidence="2 3">
    <name type="scientific">Geomonas anaerohicana</name>
    <dbReference type="NCBI Taxonomy" id="2798583"/>
    <lineage>
        <taxon>Bacteria</taxon>
        <taxon>Pseudomonadati</taxon>
        <taxon>Thermodesulfobacteriota</taxon>
        <taxon>Desulfuromonadia</taxon>
        <taxon>Geobacterales</taxon>
        <taxon>Geobacteraceae</taxon>
        <taxon>Geomonas</taxon>
    </lineage>
</organism>
<protein>
    <submittedName>
        <fullName evidence="2">Uncharacterized protein</fullName>
    </submittedName>
</protein>
<gene>
    <name evidence="2" type="ORF">JFN91_16155</name>
</gene>
<reference evidence="2 3" key="1">
    <citation type="submission" date="2020-12" db="EMBL/GenBank/DDBJ databases">
        <title>Geomonas sp. Red421, isolated from paddy soil.</title>
        <authorList>
            <person name="Xu Z."/>
            <person name="Zhang Z."/>
            <person name="Masuda Y."/>
            <person name="Itoh H."/>
            <person name="Senoo K."/>
        </authorList>
    </citation>
    <scope>NUCLEOTIDE SEQUENCE [LARGE SCALE GENOMIC DNA]</scope>
    <source>
        <strain evidence="2 3">Red421</strain>
    </source>
</reference>
<dbReference type="EMBL" id="JAEMHL010000009">
    <property type="protein sequence ID" value="MBJ6751751.1"/>
    <property type="molecule type" value="Genomic_DNA"/>
</dbReference>
<proteinExistence type="predicted"/>
<keyword evidence="1" id="KW-0472">Membrane</keyword>
<keyword evidence="3" id="KW-1185">Reference proteome</keyword>
<comment type="caution">
    <text evidence="2">The sequence shown here is derived from an EMBL/GenBank/DDBJ whole genome shotgun (WGS) entry which is preliminary data.</text>
</comment>
<dbReference type="Proteomes" id="UP000614714">
    <property type="component" value="Unassembled WGS sequence"/>
</dbReference>
<sequence>MDELSFKSTGTDSTFLASTNMFFAVLFTLQIFQNGWPEEKLGSQSVLQKCGDWFRQMFEGGLTGNRLQIAERNQARQDLKLRIKKILHYIMVMGDESDITALINSGVVTRKSKKRARRTVKAATSN</sequence>